<dbReference type="PROSITE" id="PS51833">
    <property type="entry name" value="HDOD"/>
    <property type="match status" value="1"/>
</dbReference>
<evidence type="ECO:0000259" key="1">
    <source>
        <dbReference type="PROSITE" id="PS51833"/>
    </source>
</evidence>
<feature type="domain" description="HDOD" evidence="1">
    <location>
        <begin position="218"/>
        <end position="404"/>
    </location>
</feature>
<dbReference type="Gene3D" id="3.20.20.450">
    <property type="entry name" value="EAL domain"/>
    <property type="match status" value="1"/>
</dbReference>
<dbReference type="SUPFAM" id="SSF141868">
    <property type="entry name" value="EAL domain-like"/>
    <property type="match status" value="1"/>
</dbReference>
<name>A0A1I4PUY0_9GAMM</name>
<proteinExistence type="predicted"/>
<dbReference type="InterPro" id="IPR052340">
    <property type="entry name" value="RNase_Y/CdgJ"/>
</dbReference>
<dbReference type="SUPFAM" id="SSF109604">
    <property type="entry name" value="HD-domain/PDEase-like"/>
    <property type="match status" value="1"/>
</dbReference>
<dbReference type="InterPro" id="IPR014408">
    <property type="entry name" value="dGMP_Pdiesterase_EAL/HD-GYP"/>
</dbReference>
<dbReference type="OrthoDB" id="9804751at2"/>
<dbReference type="InterPro" id="IPR035919">
    <property type="entry name" value="EAL_sf"/>
</dbReference>
<protein>
    <submittedName>
        <fullName evidence="2">EAL and modified HD-GYP domain-containing signal transduction protein</fullName>
    </submittedName>
</protein>
<dbReference type="Gene3D" id="1.10.3210.10">
    <property type="entry name" value="Hypothetical protein af1432"/>
    <property type="match status" value="1"/>
</dbReference>
<dbReference type="Proteomes" id="UP000243629">
    <property type="component" value="Unassembled WGS sequence"/>
</dbReference>
<reference evidence="3" key="1">
    <citation type="submission" date="2016-10" db="EMBL/GenBank/DDBJ databases">
        <authorList>
            <person name="Varghese N."/>
            <person name="Submissions S."/>
        </authorList>
    </citation>
    <scope>NUCLEOTIDE SEQUENCE [LARGE SCALE GENOMIC DNA]</scope>
    <source>
        <strain evidence="3">DSM 24213</strain>
    </source>
</reference>
<dbReference type="InterPro" id="IPR001633">
    <property type="entry name" value="EAL_dom"/>
</dbReference>
<organism evidence="2 3">
    <name type="scientific">Halopseudomonas yangmingensis</name>
    <dbReference type="NCBI Taxonomy" id="1720063"/>
    <lineage>
        <taxon>Bacteria</taxon>
        <taxon>Pseudomonadati</taxon>
        <taxon>Pseudomonadota</taxon>
        <taxon>Gammaproteobacteria</taxon>
        <taxon>Pseudomonadales</taxon>
        <taxon>Pseudomonadaceae</taxon>
        <taxon>Halopseudomonas</taxon>
    </lineage>
</organism>
<gene>
    <name evidence="2" type="ORF">SAMN05216217_103109</name>
</gene>
<accession>A0A1I4PUY0</accession>
<evidence type="ECO:0000313" key="3">
    <source>
        <dbReference type="Proteomes" id="UP000243629"/>
    </source>
</evidence>
<dbReference type="STRING" id="1720063.SAMN05216217_103109"/>
<dbReference type="PANTHER" id="PTHR33525:SF4">
    <property type="entry name" value="CYCLIC DI-GMP PHOSPHODIESTERASE CDGJ"/>
    <property type="match status" value="1"/>
</dbReference>
<evidence type="ECO:0000313" key="2">
    <source>
        <dbReference type="EMBL" id="SFM31607.1"/>
    </source>
</evidence>
<dbReference type="SMART" id="SM00052">
    <property type="entry name" value="EAL"/>
    <property type="match status" value="1"/>
</dbReference>
<dbReference type="AlphaFoldDB" id="A0A1I4PUY0"/>
<keyword evidence="3" id="KW-1185">Reference proteome</keyword>
<sequence>MVAGQQTDAGISMNTSNTPDSAYCIALQPICDAQLRHVADEMLYRSHAGASQAIIDNPVTSSARVWNTAFHEIGLEALVGQRDLYFNAPREWLLDPDLLPAGSEQLVIEVLENISVDQPLLESLQRLRTAGFRIALDDFCLDDQSRPLLAHADIVKLDMLQPGWENWLPEIRDHGVTLLAEKVEQPELFERCRDLGFSLFQGYFYARPQVQGDSQRKRASNHSAQIQLLSALYQETPDLQQLERLLVQDPQLCISLLRLSNSAAFRRSREISSIRQALQLLGTLRLRSLVLTLMLAQNGPASLLMLPNLLIRAAMCEDLAGSLTDADPHAAFTVGAFSMLDQLLDDDLPSLLQSASLSAEIRTAVLQQTGKLGKILKLVLTHEQGLANRLSASLLERVNHSYLVSASWANRLLGSL</sequence>
<dbReference type="PANTHER" id="PTHR33525">
    <property type="match status" value="1"/>
</dbReference>
<dbReference type="Pfam" id="PF08668">
    <property type="entry name" value="HDOD"/>
    <property type="match status" value="1"/>
</dbReference>
<dbReference type="PIRSF" id="PIRSF003180">
    <property type="entry name" value="DiGMPpdiest_YuxH"/>
    <property type="match status" value="1"/>
</dbReference>
<dbReference type="EMBL" id="FOUI01000003">
    <property type="protein sequence ID" value="SFM31607.1"/>
    <property type="molecule type" value="Genomic_DNA"/>
</dbReference>
<dbReference type="InterPro" id="IPR013976">
    <property type="entry name" value="HDOD"/>
</dbReference>